<accession>A0A4Y2X1F4</accession>
<dbReference type="AlphaFoldDB" id="A0A4Y2X1F4"/>
<name>A0A4Y2X1F4_ARAVE</name>
<evidence type="ECO:0000313" key="2">
    <source>
        <dbReference type="EMBL" id="GBO42590.1"/>
    </source>
</evidence>
<keyword evidence="3" id="KW-1185">Reference proteome</keyword>
<protein>
    <submittedName>
        <fullName evidence="2">Uncharacterized protein</fullName>
    </submittedName>
</protein>
<organism evidence="2 3">
    <name type="scientific">Araneus ventricosus</name>
    <name type="common">Orbweaver spider</name>
    <name type="synonym">Epeira ventricosa</name>
    <dbReference type="NCBI Taxonomy" id="182803"/>
    <lineage>
        <taxon>Eukaryota</taxon>
        <taxon>Metazoa</taxon>
        <taxon>Ecdysozoa</taxon>
        <taxon>Arthropoda</taxon>
        <taxon>Chelicerata</taxon>
        <taxon>Arachnida</taxon>
        <taxon>Araneae</taxon>
        <taxon>Araneomorphae</taxon>
        <taxon>Entelegynae</taxon>
        <taxon>Araneoidea</taxon>
        <taxon>Araneidae</taxon>
        <taxon>Araneus</taxon>
    </lineage>
</organism>
<dbReference type="EMBL" id="BGPR01068740">
    <property type="protein sequence ID" value="GBO42590.1"/>
    <property type="molecule type" value="Genomic_DNA"/>
</dbReference>
<evidence type="ECO:0000313" key="3">
    <source>
        <dbReference type="Proteomes" id="UP000499080"/>
    </source>
</evidence>
<dbReference type="Proteomes" id="UP000499080">
    <property type="component" value="Unassembled WGS sequence"/>
</dbReference>
<comment type="caution">
    <text evidence="2">The sequence shown here is derived from an EMBL/GenBank/DDBJ whole genome shotgun (WGS) entry which is preliminary data.</text>
</comment>
<reference evidence="2 3" key="1">
    <citation type="journal article" date="2019" name="Sci. Rep.">
        <title>Orb-weaving spider Araneus ventricosus genome elucidates the spidroin gene catalogue.</title>
        <authorList>
            <person name="Kono N."/>
            <person name="Nakamura H."/>
            <person name="Ohtoshi R."/>
            <person name="Moran D.A.P."/>
            <person name="Shinohara A."/>
            <person name="Yoshida Y."/>
            <person name="Fujiwara M."/>
            <person name="Mori M."/>
            <person name="Tomita M."/>
            <person name="Arakawa K."/>
        </authorList>
    </citation>
    <scope>NUCLEOTIDE SEQUENCE [LARGE SCALE GENOMIC DNA]</scope>
</reference>
<proteinExistence type="predicted"/>
<evidence type="ECO:0000256" key="1">
    <source>
        <dbReference type="SAM" id="MobiDB-lite"/>
    </source>
</evidence>
<gene>
    <name evidence="2" type="ORF">AVEN_103420_1</name>
</gene>
<feature type="region of interest" description="Disordered" evidence="1">
    <location>
        <begin position="1"/>
        <end position="26"/>
    </location>
</feature>
<sequence length="58" mass="6661">DAQCPHCSERSEQENLGGRNPSGGWRALVRRGQSPLVYDVYDKKRLFLKQQTEILLLC</sequence>
<feature type="non-terminal residue" evidence="2">
    <location>
        <position position="1"/>
    </location>
</feature>